<reference evidence="3 4" key="1">
    <citation type="submission" date="2016-11" db="EMBL/GenBank/DDBJ databases">
        <authorList>
            <person name="Jaros S."/>
            <person name="Januszkiewicz K."/>
            <person name="Wedrychowicz H."/>
        </authorList>
    </citation>
    <scope>NUCLEOTIDE SEQUENCE [LARGE SCALE GENOMIC DNA]</scope>
    <source>
        <strain evidence="3 4">DSM 17459</strain>
    </source>
</reference>
<name>A0A1M4WWG6_9CLOT</name>
<feature type="domain" description="RNA polymerase sigma factor 70 region 1.1" evidence="2">
    <location>
        <begin position="8"/>
        <end position="80"/>
    </location>
</feature>
<dbReference type="Pfam" id="PF03979">
    <property type="entry name" value="Sigma70_r1_1"/>
    <property type="match status" value="1"/>
</dbReference>
<dbReference type="AlphaFoldDB" id="A0A1M4WWG6"/>
<dbReference type="OrthoDB" id="2064505at2"/>
<dbReference type="InterPro" id="IPR007127">
    <property type="entry name" value="RNA_pol_sigma_70_r1_1"/>
</dbReference>
<keyword evidence="4" id="KW-1185">Reference proteome</keyword>
<dbReference type="RefSeq" id="WP_072850977.1">
    <property type="nucleotide sequence ID" value="NZ_FQVI01000007.1"/>
</dbReference>
<dbReference type="GO" id="GO:0006352">
    <property type="term" value="P:DNA-templated transcription initiation"/>
    <property type="evidence" value="ECO:0007669"/>
    <property type="project" value="InterPro"/>
</dbReference>
<dbReference type="Proteomes" id="UP000184245">
    <property type="component" value="Unassembled WGS sequence"/>
</dbReference>
<evidence type="ECO:0000313" key="4">
    <source>
        <dbReference type="Proteomes" id="UP000184245"/>
    </source>
</evidence>
<protein>
    <submittedName>
        <fullName evidence="3">Sigma-70 factor, region 1.1</fullName>
    </submittedName>
</protein>
<sequence length="243" mass="28107">MEDKLQFQKKLKKLMEEAKDAGDCMSQERIEDFFREDSLSEEQLAMIKEYLLARGITVSGYRGDEVLAEEKKKKLSPDEEAYLKKYREELSLIRKEEEGERARLIREVIQGDALAKGRLAELYLETVAELAEKIAGPDIFLGDAVAEGNVNLLLAVERLDTEADADTFIKEEIRRGILELNEELSEQKRRDEMMVNKVERLEAAIKELTEDEDTKFSIEELSFYLEMTEEEIRDILNLTGEDK</sequence>
<keyword evidence="1" id="KW-0175">Coiled coil</keyword>
<dbReference type="EMBL" id="FQVI01000007">
    <property type="protein sequence ID" value="SHE85413.1"/>
    <property type="molecule type" value="Genomic_DNA"/>
</dbReference>
<gene>
    <name evidence="3" type="ORF">SAMN02745158_01756</name>
</gene>
<dbReference type="STRING" id="1122155.SAMN02745158_01756"/>
<feature type="coiled-coil region" evidence="1">
    <location>
        <begin position="170"/>
        <end position="211"/>
    </location>
</feature>
<organism evidence="3 4">
    <name type="scientific">Lactonifactor longoviformis DSM 17459</name>
    <dbReference type="NCBI Taxonomy" id="1122155"/>
    <lineage>
        <taxon>Bacteria</taxon>
        <taxon>Bacillati</taxon>
        <taxon>Bacillota</taxon>
        <taxon>Clostridia</taxon>
        <taxon>Eubacteriales</taxon>
        <taxon>Clostridiaceae</taxon>
        <taxon>Lactonifactor</taxon>
    </lineage>
</organism>
<dbReference type="InterPro" id="IPR013325">
    <property type="entry name" value="RNA_pol_sigma_r2"/>
</dbReference>
<evidence type="ECO:0000313" key="3">
    <source>
        <dbReference type="EMBL" id="SHE85413.1"/>
    </source>
</evidence>
<proteinExistence type="predicted"/>
<dbReference type="GO" id="GO:0003700">
    <property type="term" value="F:DNA-binding transcription factor activity"/>
    <property type="evidence" value="ECO:0007669"/>
    <property type="project" value="InterPro"/>
</dbReference>
<evidence type="ECO:0000259" key="2">
    <source>
        <dbReference type="Pfam" id="PF03979"/>
    </source>
</evidence>
<dbReference type="SUPFAM" id="SSF88946">
    <property type="entry name" value="Sigma2 domain of RNA polymerase sigma factors"/>
    <property type="match status" value="1"/>
</dbReference>
<accession>A0A1M4WWG6</accession>
<dbReference type="GO" id="GO:0003677">
    <property type="term" value="F:DNA binding"/>
    <property type="evidence" value="ECO:0007669"/>
    <property type="project" value="InterPro"/>
</dbReference>
<dbReference type="Gene3D" id="1.20.120.1810">
    <property type="match status" value="1"/>
</dbReference>
<evidence type="ECO:0000256" key="1">
    <source>
        <dbReference type="SAM" id="Coils"/>
    </source>
</evidence>